<dbReference type="EMBL" id="CM026422">
    <property type="protein sequence ID" value="KAG0586608.1"/>
    <property type="molecule type" value="Genomic_DNA"/>
</dbReference>
<reference evidence="1" key="1">
    <citation type="submission" date="2020-06" db="EMBL/GenBank/DDBJ databases">
        <title>WGS assembly of Ceratodon purpureus strain R40.</title>
        <authorList>
            <person name="Carey S.B."/>
            <person name="Jenkins J."/>
            <person name="Shu S."/>
            <person name="Lovell J.T."/>
            <person name="Sreedasyam A."/>
            <person name="Maumus F."/>
            <person name="Tiley G.P."/>
            <person name="Fernandez-Pozo N."/>
            <person name="Barry K."/>
            <person name="Chen C."/>
            <person name="Wang M."/>
            <person name="Lipzen A."/>
            <person name="Daum C."/>
            <person name="Saski C.A."/>
            <person name="Payton A.C."/>
            <person name="Mcbreen J.C."/>
            <person name="Conrad R.E."/>
            <person name="Kollar L.M."/>
            <person name="Olsson S."/>
            <person name="Huttunen S."/>
            <person name="Landis J.B."/>
            <person name="Wickett N.J."/>
            <person name="Johnson M.G."/>
            <person name="Rensing S.A."/>
            <person name="Grimwood J."/>
            <person name="Schmutz J."/>
            <person name="Mcdaniel S.F."/>
        </authorList>
    </citation>
    <scope>NUCLEOTIDE SEQUENCE</scope>
    <source>
        <strain evidence="1">R40</strain>
    </source>
</reference>
<keyword evidence="2" id="KW-1185">Reference proteome</keyword>
<accession>A0A8T0IV99</accession>
<evidence type="ECO:0000313" key="2">
    <source>
        <dbReference type="Proteomes" id="UP000822688"/>
    </source>
</evidence>
<dbReference type="AlphaFoldDB" id="A0A8T0IV99"/>
<sequence length="339" mass="37527">MLLCGSFNNTLIKPRADSFLRSLDNLVHQPDRDQIATMASVQCTSLSTSRVLTERTSSSACSSTSSFQRVSAPFSARTCHSSVSPTSSDLKYGAVERQSSEHFHSSFFHNNTRSPFKTNISPAKKPVGTLIRAQHVSFKATRTVTIPFKEGAFPANEYLKETERIVKVTFPDSTRIEYLGDQKWRSRLRPLTFINVTATPTVEMRVSFEKGSLRLYSNNLFLDFTGVPESFAVADFSFLLDGSMRATLRSPEAVTVRHNSDFAGSVSLGLSTDLPAAFALIPEGIVTRAGDEILDRIIGAMEGALLQGIIRDYNIWCRMKSRKVAKPRQPVVPLRTSTS</sequence>
<dbReference type="PANTHER" id="PTHR34133:SF8">
    <property type="entry name" value="OS07G0633000 PROTEIN"/>
    <property type="match status" value="1"/>
</dbReference>
<organism evidence="1 2">
    <name type="scientific">Ceratodon purpureus</name>
    <name type="common">Fire moss</name>
    <name type="synonym">Dicranum purpureum</name>
    <dbReference type="NCBI Taxonomy" id="3225"/>
    <lineage>
        <taxon>Eukaryota</taxon>
        <taxon>Viridiplantae</taxon>
        <taxon>Streptophyta</taxon>
        <taxon>Embryophyta</taxon>
        <taxon>Bryophyta</taxon>
        <taxon>Bryophytina</taxon>
        <taxon>Bryopsida</taxon>
        <taxon>Dicranidae</taxon>
        <taxon>Pseudoditrichales</taxon>
        <taxon>Ditrichaceae</taxon>
        <taxon>Ceratodon</taxon>
    </lineage>
</organism>
<gene>
    <name evidence="1" type="ORF">KC19_2G103100</name>
</gene>
<comment type="caution">
    <text evidence="1">The sequence shown here is derived from an EMBL/GenBank/DDBJ whole genome shotgun (WGS) entry which is preliminary data.</text>
</comment>
<dbReference type="InterPro" id="IPR018971">
    <property type="entry name" value="DUF1997"/>
</dbReference>
<dbReference type="PANTHER" id="PTHR34133">
    <property type="entry name" value="OS07G0633000 PROTEIN"/>
    <property type="match status" value="1"/>
</dbReference>
<protein>
    <submittedName>
        <fullName evidence="1">Uncharacterized protein</fullName>
    </submittedName>
</protein>
<dbReference type="Proteomes" id="UP000822688">
    <property type="component" value="Chromosome 2"/>
</dbReference>
<dbReference type="Pfam" id="PF09366">
    <property type="entry name" value="DUF1997"/>
    <property type="match status" value="1"/>
</dbReference>
<proteinExistence type="predicted"/>
<name>A0A8T0IV99_CERPU</name>
<evidence type="ECO:0000313" key="1">
    <source>
        <dbReference type="EMBL" id="KAG0586608.1"/>
    </source>
</evidence>